<dbReference type="GO" id="GO:0005524">
    <property type="term" value="F:ATP binding"/>
    <property type="evidence" value="ECO:0007669"/>
    <property type="project" value="UniProtKB-KW"/>
</dbReference>
<name>X7EAF8_9RHOB</name>
<dbReference type="PANTHER" id="PTHR33540">
    <property type="entry name" value="TRNA THREONYLCARBAMOYLADENOSINE BIOSYNTHESIS PROTEIN TSAE"/>
    <property type="match status" value="1"/>
</dbReference>
<evidence type="ECO:0000313" key="11">
    <source>
        <dbReference type="EMBL" id="ETX12887.1"/>
    </source>
</evidence>
<dbReference type="GO" id="GO:0005737">
    <property type="term" value="C:cytoplasm"/>
    <property type="evidence" value="ECO:0007669"/>
    <property type="project" value="UniProtKB-SubCell"/>
</dbReference>
<evidence type="ECO:0000256" key="6">
    <source>
        <dbReference type="ARBA" id="ARBA00022723"/>
    </source>
</evidence>
<dbReference type="Proteomes" id="UP000022447">
    <property type="component" value="Unassembled WGS sequence"/>
</dbReference>
<proteinExistence type="inferred from homology"/>
<keyword evidence="12" id="KW-1185">Reference proteome</keyword>
<dbReference type="Gene3D" id="3.40.50.300">
    <property type="entry name" value="P-loop containing nucleotide triphosphate hydrolases"/>
    <property type="match status" value="1"/>
</dbReference>
<evidence type="ECO:0000256" key="3">
    <source>
        <dbReference type="ARBA" id="ARBA00019010"/>
    </source>
</evidence>
<dbReference type="OrthoDB" id="9800307at2"/>
<dbReference type="PATRIC" id="fig|1449350.3.peg.3921"/>
<accession>X7EAF8</accession>
<keyword evidence="8 11" id="KW-0067">ATP-binding</keyword>
<evidence type="ECO:0000256" key="7">
    <source>
        <dbReference type="ARBA" id="ARBA00022741"/>
    </source>
</evidence>
<dbReference type="SUPFAM" id="SSF52540">
    <property type="entry name" value="P-loop containing nucleoside triphosphate hydrolases"/>
    <property type="match status" value="1"/>
</dbReference>
<keyword evidence="6" id="KW-0479">Metal-binding</keyword>
<dbReference type="GO" id="GO:0046872">
    <property type="term" value="F:metal ion binding"/>
    <property type="evidence" value="ECO:0007669"/>
    <property type="project" value="UniProtKB-KW"/>
</dbReference>
<evidence type="ECO:0000313" key="12">
    <source>
        <dbReference type="Proteomes" id="UP000022447"/>
    </source>
</evidence>
<dbReference type="GO" id="GO:0002949">
    <property type="term" value="P:tRNA threonylcarbamoyladenosine modification"/>
    <property type="evidence" value="ECO:0007669"/>
    <property type="project" value="InterPro"/>
</dbReference>
<comment type="subcellular location">
    <subcellularLocation>
        <location evidence="1">Cytoplasm</location>
    </subcellularLocation>
</comment>
<comment type="similarity">
    <text evidence="2">Belongs to the TsaE family.</text>
</comment>
<gene>
    <name evidence="11" type="ORF">OCH239_15440</name>
</gene>
<keyword evidence="9" id="KW-0460">Magnesium</keyword>
<evidence type="ECO:0000256" key="8">
    <source>
        <dbReference type="ARBA" id="ARBA00022840"/>
    </source>
</evidence>
<dbReference type="AlphaFoldDB" id="X7EAF8"/>
<evidence type="ECO:0000256" key="10">
    <source>
        <dbReference type="ARBA" id="ARBA00032441"/>
    </source>
</evidence>
<evidence type="ECO:0000256" key="5">
    <source>
        <dbReference type="ARBA" id="ARBA00022694"/>
    </source>
</evidence>
<sequence>MTRPLQTFETVLPDADATAALGRALGGVLRAGDCVLLEGGLGAGKTHLARALIQSRLVAPEDVPSPTFTLVQVYETRGPEIWHADLYRLSGPDEVIELGLDAAFETAICLVEWPDRLGDITPAEALTVELVPEDAGGRRAIVRWTDAAWDARLAGLT</sequence>
<reference evidence="11 12" key="1">
    <citation type="submission" date="2014-01" db="EMBL/GenBank/DDBJ databases">
        <title>Roseivivax halodurans JCM 10272 Genome Sequencing.</title>
        <authorList>
            <person name="Lai Q."/>
            <person name="Li G."/>
            <person name="Shao Z."/>
        </authorList>
    </citation>
    <scope>NUCLEOTIDE SEQUENCE [LARGE SCALE GENOMIC DNA]</scope>
    <source>
        <strain evidence="11 12">JCM 10272</strain>
    </source>
</reference>
<keyword evidence="4" id="KW-0963">Cytoplasm</keyword>
<dbReference type="eggNOG" id="COG0802">
    <property type="taxonomic scope" value="Bacteria"/>
</dbReference>
<protein>
    <recommendedName>
        <fullName evidence="3">tRNA threonylcarbamoyladenosine biosynthesis protein TsaE</fullName>
    </recommendedName>
    <alternativeName>
        <fullName evidence="10">t(6)A37 threonylcarbamoyladenosine biosynthesis protein TsaE</fullName>
    </alternativeName>
</protein>
<dbReference type="Pfam" id="PF02367">
    <property type="entry name" value="TsaE"/>
    <property type="match status" value="1"/>
</dbReference>
<comment type="caution">
    <text evidence="11">The sequence shown here is derived from an EMBL/GenBank/DDBJ whole genome shotgun (WGS) entry which is preliminary data.</text>
</comment>
<evidence type="ECO:0000256" key="2">
    <source>
        <dbReference type="ARBA" id="ARBA00007599"/>
    </source>
</evidence>
<dbReference type="EMBL" id="JALZ01000046">
    <property type="protein sequence ID" value="ETX12887.1"/>
    <property type="molecule type" value="Genomic_DNA"/>
</dbReference>
<dbReference type="NCBIfam" id="TIGR00150">
    <property type="entry name" value="T6A_YjeE"/>
    <property type="match status" value="1"/>
</dbReference>
<organism evidence="11 12">
    <name type="scientific">Roseivivax halodurans JCM 10272</name>
    <dbReference type="NCBI Taxonomy" id="1449350"/>
    <lineage>
        <taxon>Bacteria</taxon>
        <taxon>Pseudomonadati</taxon>
        <taxon>Pseudomonadota</taxon>
        <taxon>Alphaproteobacteria</taxon>
        <taxon>Rhodobacterales</taxon>
        <taxon>Roseobacteraceae</taxon>
        <taxon>Roseivivax</taxon>
    </lineage>
</organism>
<keyword evidence="7" id="KW-0547">Nucleotide-binding</keyword>
<evidence type="ECO:0000256" key="9">
    <source>
        <dbReference type="ARBA" id="ARBA00022842"/>
    </source>
</evidence>
<dbReference type="InterPro" id="IPR003442">
    <property type="entry name" value="T6A_TsaE"/>
</dbReference>
<dbReference type="PANTHER" id="PTHR33540:SF2">
    <property type="entry name" value="TRNA THREONYLCARBAMOYLADENOSINE BIOSYNTHESIS PROTEIN TSAE"/>
    <property type="match status" value="1"/>
</dbReference>
<dbReference type="STRING" id="1449350.OCH239_15440"/>
<keyword evidence="5" id="KW-0819">tRNA processing</keyword>
<dbReference type="RefSeq" id="WP_037266493.1">
    <property type="nucleotide sequence ID" value="NZ_JALZ01000046.1"/>
</dbReference>
<evidence type="ECO:0000256" key="1">
    <source>
        <dbReference type="ARBA" id="ARBA00004496"/>
    </source>
</evidence>
<evidence type="ECO:0000256" key="4">
    <source>
        <dbReference type="ARBA" id="ARBA00022490"/>
    </source>
</evidence>
<dbReference type="InterPro" id="IPR027417">
    <property type="entry name" value="P-loop_NTPase"/>
</dbReference>